<evidence type="ECO:0000259" key="7">
    <source>
        <dbReference type="Pfam" id="PF21981"/>
    </source>
</evidence>
<dbReference type="HAMAP" id="MF_01114">
    <property type="entry name" value="RecX"/>
    <property type="match status" value="1"/>
</dbReference>
<accession>D1W2W7</accession>
<comment type="subcellular location">
    <subcellularLocation>
        <location evidence="1 5">Cytoplasm</location>
    </subcellularLocation>
</comment>
<reference evidence="8 9" key="1">
    <citation type="submission" date="2009-12" db="EMBL/GenBank/DDBJ databases">
        <title>Genome Sequence of Prevotella buccalis ATCC 35310.</title>
        <authorList>
            <person name="Durkin A.S."/>
            <person name="Madupu R."/>
            <person name="Torralba M."/>
            <person name="Methe B."/>
            <person name="Sutton G."/>
            <person name="Strausberg R.L."/>
            <person name="Nelson K.E."/>
        </authorList>
    </citation>
    <scope>NUCLEOTIDE SEQUENCE [LARGE SCALE GENOMIC DNA]</scope>
    <source>
        <strain evidence="8 9">ATCC 35310</strain>
    </source>
</reference>
<sequence length="167" mass="19739">MKTLLMMNEKKEITEKEAWNKLSALCAKAEHCSGEMVRKMSLWGLDSTVQERIMDRLIAGKYVDDERYTRAFVNDKMTYNQWGRLKIEQALYQKGVSKDVSNRVLDEIPDEDYIAILRPLIQRKWKTVTGRNDYERSMKLIRFAMGRGFDIEQIKQCIDQADDWMND</sequence>
<evidence type="ECO:0000313" key="9">
    <source>
        <dbReference type="Proteomes" id="UP000005283"/>
    </source>
</evidence>
<evidence type="ECO:0000256" key="5">
    <source>
        <dbReference type="HAMAP-Rule" id="MF_01114"/>
    </source>
</evidence>
<comment type="similarity">
    <text evidence="2 5">Belongs to the RecX family.</text>
</comment>
<evidence type="ECO:0000313" key="8">
    <source>
        <dbReference type="EMBL" id="EFA93106.1"/>
    </source>
</evidence>
<keyword evidence="9" id="KW-1185">Reference proteome</keyword>
<dbReference type="GO" id="GO:0006282">
    <property type="term" value="P:regulation of DNA repair"/>
    <property type="evidence" value="ECO:0007669"/>
    <property type="project" value="UniProtKB-UniRule"/>
</dbReference>
<dbReference type="EMBL" id="ADEG01000012">
    <property type="protein sequence ID" value="EFA93106.1"/>
    <property type="molecule type" value="Genomic_DNA"/>
</dbReference>
<dbReference type="GO" id="GO:0005737">
    <property type="term" value="C:cytoplasm"/>
    <property type="evidence" value="ECO:0007669"/>
    <property type="project" value="UniProtKB-SubCell"/>
</dbReference>
<proteinExistence type="inferred from homology"/>
<dbReference type="PANTHER" id="PTHR33602:SF1">
    <property type="entry name" value="REGULATORY PROTEIN RECX FAMILY PROTEIN"/>
    <property type="match status" value="1"/>
</dbReference>
<dbReference type="InterPro" id="IPR053924">
    <property type="entry name" value="RecX_HTH_2nd"/>
</dbReference>
<protein>
    <recommendedName>
        <fullName evidence="3 5">Regulatory protein RecX</fullName>
    </recommendedName>
</protein>
<evidence type="ECO:0000256" key="3">
    <source>
        <dbReference type="ARBA" id="ARBA00018111"/>
    </source>
</evidence>
<comment type="function">
    <text evidence="5">Modulates RecA activity.</text>
</comment>
<feature type="domain" description="RecX second three-helical" evidence="6">
    <location>
        <begin position="64"/>
        <end position="105"/>
    </location>
</feature>
<evidence type="ECO:0000256" key="2">
    <source>
        <dbReference type="ARBA" id="ARBA00009695"/>
    </source>
</evidence>
<evidence type="ECO:0000256" key="1">
    <source>
        <dbReference type="ARBA" id="ARBA00004496"/>
    </source>
</evidence>
<dbReference type="RefSeq" id="WP_004347596.1">
    <property type="nucleotide sequence ID" value="NZ_ADEG01000012.1"/>
</dbReference>
<dbReference type="STRING" id="679190.HMPREF0650_2240"/>
<dbReference type="Gene3D" id="1.10.10.10">
    <property type="entry name" value="Winged helix-like DNA-binding domain superfamily/Winged helix DNA-binding domain"/>
    <property type="match status" value="2"/>
</dbReference>
<evidence type="ECO:0000259" key="6">
    <source>
        <dbReference type="Pfam" id="PF02631"/>
    </source>
</evidence>
<dbReference type="eggNOG" id="COG2137">
    <property type="taxonomic scope" value="Bacteria"/>
</dbReference>
<name>D1W2W7_9BACT</name>
<keyword evidence="4 5" id="KW-0963">Cytoplasm</keyword>
<evidence type="ECO:0000256" key="4">
    <source>
        <dbReference type="ARBA" id="ARBA00022490"/>
    </source>
</evidence>
<gene>
    <name evidence="5 8" type="primary">recX</name>
    <name evidence="8" type="ORF">HMPREF0650_2240</name>
</gene>
<dbReference type="AlphaFoldDB" id="D1W2W7"/>
<dbReference type="InterPro" id="IPR053925">
    <property type="entry name" value="RecX_HTH_3rd"/>
</dbReference>
<dbReference type="PANTHER" id="PTHR33602">
    <property type="entry name" value="REGULATORY PROTEIN RECX FAMILY PROTEIN"/>
    <property type="match status" value="1"/>
</dbReference>
<feature type="domain" description="RecX third three-helical" evidence="7">
    <location>
        <begin position="111"/>
        <end position="158"/>
    </location>
</feature>
<dbReference type="InterPro" id="IPR003783">
    <property type="entry name" value="Regulatory_RecX"/>
</dbReference>
<dbReference type="InterPro" id="IPR036388">
    <property type="entry name" value="WH-like_DNA-bd_sf"/>
</dbReference>
<dbReference type="Pfam" id="PF02631">
    <property type="entry name" value="RecX_HTH2"/>
    <property type="match status" value="1"/>
</dbReference>
<organism evidence="8 9">
    <name type="scientific">Hoylesella buccalis ATCC 35310</name>
    <dbReference type="NCBI Taxonomy" id="679190"/>
    <lineage>
        <taxon>Bacteria</taxon>
        <taxon>Pseudomonadati</taxon>
        <taxon>Bacteroidota</taxon>
        <taxon>Bacteroidia</taxon>
        <taxon>Bacteroidales</taxon>
        <taxon>Prevotellaceae</taxon>
        <taxon>Hoylesella</taxon>
    </lineage>
</organism>
<dbReference type="Proteomes" id="UP000005283">
    <property type="component" value="Unassembled WGS sequence"/>
</dbReference>
<comment type="caution">
    <text evidence="8">The sequence shown here is derived from an EMBL/GenBank/DDBJ whole genome shotgun (WGS) entry which is preliminary data.</text>
</comment>
<dbReference type="Pfam" id="PF21981">
    <property type="entry name" value="RecX_HTH3"/>
    <property type="match status" value="1"/>
</dbReference>